<dbReference type="HOGENOM" id="CLU_2564603_0_0_1"/>
<feature type="non-terminal residue" evidence="1">
    <location>
        <position position="82"/>
    </location>
</feature>
<proteinExistence type="predicted"/>
<dbReference type="EMBL" id="KE504495">
    <property type="protein sequence ID" value="EPS92539.1"/>
    <property type="molecule type" value="Genomic_DNA"/>
</dbReference>
<reference evidence="1 2" key="1">
    <citation type="journal article" date="2012" name="Science">
        <title>The Paleozoic origin of enzymatic lignin decomposition reconstructed from 31 fungal genomes.</title>
        <authorList>
            <person name="Floudas D."/>
            <person name="Binder M."/>
            <person name="Riley R."/>
            <person name="Barry K."/>
            <person name="Blanchette R.A."/>
            <person name="Henrissat B."/>
            <person name="Martinez A.T."/>
            <person name="Otillar R."/>
            <person name="Spatafora J.W."/>
            <person name="Yadav J.S."/>
            <person name="Aerts A."/>
            <person name="Benoit I."/>
            <person name="Boyd A."/>
            <person name="Carlson A."/>
            <person name="Copeland A."/>
            <person name="Coutinho P.M."/>
            <person name="de Vries R.P."/>
            <person name="Ferreira P."/>
            <person name="Findley K."/>
            <person name="Foster B."/>
            <person name="Gaskell J."/>
            <person name="Glotzer D."/>
            <person name="Gorecki P."/>
            <person name="Heitman J."/>
            <person name="Hesse C."/>
            <person name="Hori C."/>
            <person name="Igarashi K."/>
            <person name="Jurgens J.A."/>
            <person name="Kallen N."/>
            <person name="Kersten P."/>
            <person name="Kohler A."/>
            <person name="Kuees U."/>
            <person name="Kumar T.K.A."/>
            <person name="Kuo A."/>
            <person name="LaButti K."/>
            <person name="Larrondo L.F."/>
            <person name="Lindquist E."/>
            <person name="Ling A."/>
            <person name="Lombard V."/>
            <person name="Lucas S."/>
            <person name="Lundell T."/>
            <person name="Martin R."/>
            <person name="McLaughlin D.J."/>
            <person name="Morgenstern I."/>
            <person name="Morin E."/>
            <person name="Murat C."/>
            <person name="Nagy L.G."/>
            <person name="Nolan M."/>
            <person name="Ohm R.A."/>
            <person name="Patyshakuliyeva A."/>
            <person name="Rokas A."/>
            <person name="Ruiz-Duenas F.J."/>
            <person name="Sabat G."/>
            <person name="Salamov A."/>
            <person name="Samejima M."/>
            <person name="Schmutz J."/>
            <person name="Slot J.C."/>
            <person name="St John F."/>
            <person name="Stenlid J."/>
            <person name="Sun H."/>
            <person name="Sun S."/>
            <person name="Syed K."/>
            <person name="Tsang A."/>
            <person name="Wiebenga A."/>
            <person name="Young D."/>
            <person name="Pisabarro A."/>
            <person name="Eastwood D.C."/>
            <person name="Martin F."/>
            <person name="Cullen D."/>
            <person name="Grigoriev I.V."/>
            <person name="Hibbett D.S."/>
        </authorList>
    </citation>
    <scope>NUCLEOTIDE SEQUENCE</scope>
    <source>
        <strain evidence="2">FP-58527</strain>
    </source>
</reference>
<feature type="non-terminal residue" evidence="1">
    <location>
        <position position="1"/>
    </location>
</feature>
<dbReference type="OrthoDB" id="3944494at2759"/>
<dbReference type="AlphaFoldDB" id="S8F0I4"/>
<name>S8F0I4_FOMSC</name>
<organism evidence="1 2">
    <name type="scientific">Fomitopsis schrenkii</name>
    <name type="common">Brown rot fungus</name>
    <dbReference type="NCBI Taxonomy" id="2126942"/>
    <lineage>
        <taxon>Eukaryota</taxon>
        <taxon>Fungi</taxon>
        <taxon>Dikarya</taxon>
        <taxon>Basidiomycota</taxon>
        <taxon>Agaricomycotina</taxon>
        <taxon>Agaricomycetes</taxon>
        <taxon>Polyporales</taxon>
        <taxon>Fomitopsis</taxon>
    </lineage>
</organism>
<evidence type="ECO:0000313" key="2">
    <source>
        <dbReference type="Proteomes" id="UP000015241"/>
    </source>
</evidence>
<dbReference type="STRING" id="743788.S8F0I4"/>
<dbReference type="Proteomes" id="UP000015241">
    <property type="component" value="Unassembled WGS sequence"/>
</dbReference>
<gene>
    <name evidence="1" type="ORF">FOMPIDRAFT_1084140</name>
</gene>
<protein>
    <submittedName>
        <fullName evidence="1">Uncharacterized protein</fullName>
    </submittedName>
</protein>
<accession>S8F0I4</accession>
<sequence>SFGKMYVVQGQRTHLMQPAAAEFLSRAANMEKHLVTMLHLSMGQPARGEELANLTICNVVASELRSLHIMHGTLCFVTGYHK</sequence>
<evidence type="ECO:0000313" key="1">
    <source>
        <dbReference type="EMBL" id="EPS92539.1"/>
    </source>
</evidence>
<keyword evidence="2" id="KW-1185">Reference proteome</keyword>
<dbReference type="InParanoid" id="S8F0I4"/>